<dbReference type="EMBL" id="MSTI01000077">
    <property type="protein sequence ID" value="OLV17917.1"/>
    <property type="molecule type" value="Genomic_DNA"/>
</dbReference>
<dbReference type="Pfam" id="PF20862">
    <property type="entry name" value="DUF6843"/>
    <property type="match status" value="1"/>
</dbReference>
<organism evidence="2 3">
    <name type="scientific">Deinococcus marmoris</name>
    <dbReference type="NCBI Taxonomy" id="249408"/>
    <lineage>
        <taxon>Bacteria</taxon>
        <taxon>Thermotogati</taxon>
        <taxon>Deinococcota</taxon>
        <taxon>Deinococci</taxon>
        <taxon>Deinococcales</taxon>
        <taxon>Deinococcaceae</taxon>
        <taxon>Deinococcus</taxon>
    </lineage>
</organism>
<protein>
    <recommendedName>
        <fullName evidence="1">DUF6843 domain-containing protein</fullName>
    </recommendedName>
</protein>
<gene>
    <name evidence="2" type="ORF">BOO71_0006808</name>
</gene>
<evidence type="ECO:0000313" key="3">
    <source>
        <dbReference type="Proteomes" id="UP000186607"/>
    </source>
</evidence>
<keyword evidence="3" id="KW-1185">Reference proteome</keyword>
<feature type="domain" description="DUF6843" evidence="1">
    <location>
        <begin position="17"/>
        <end position="91"/>
    </location>
</feature>
<comment type="caution">
    <text evidence="2">The sequence shown here is derived from an EMBL/GenBank/DDBJ whole genome shotgun (WGS) entry which is preliminary data.</text>
</comment>
<evidence type="ECO:0000313" key="2">
    <source>
        <dbReference type="EMBL" id="OLV17917.1"/>
    </source>
</evidence>
<dbReference type="OrthoDB" id="68404at2"/>
<name>A0A1U7NYD0_9DEIO</name>
<dbReference type="AlphaFoldDB" id="A0A1U7NYD0"/>
<accession>A0A1U7NYD0</accession>
<dbReference type="InterPro" id="IPR049293">
    <property type="entry name" value="DUF6843"/>
</dbReference>
<reference evidence="2 3" key="1">
    <citation type="submission" date="2017-01" db="EMBL/GenBank/DDBJ databases">
        <title>Genome Analysis of Deinococcus marmoris KOPRI26562.</title>
        <authorList>
            <person name="Kim J.H."/>
            <person name="Oh H.-M."/>
        </authorList>
    </citation>
    <scope>NUCLEOTIDE SEQUENCE [LARGE SCALE GENOMIC DNA]</scope>
    <source>
        <strain evidence="2 3">KOPRI26562</strain>
    </source>
</reference>
<proteinExistence type="predicted"/>
<sequence>MGLAPLLLAGCVGFPERTPDLFLIPQGYSGWVLVEYEVKGAPSLKLLDGYRVFPVSSNSLLKTSSGQPQGWAQDVYKFVDARGKFTDLPQTGWGKGGLVWGASVNGGKVSVSSAREGQEAITCKFRTSPSLKFFVGTEAQFRGLPETGSIPLIPADRLAQSSPRCP</sequence>
<dbReference type="STRING" id="249408.BOO71_0006808"/>
<dbReference type="Proteomes" id="UP000186607">
    <property type="component" value="Unassembled WGS sequence"/>
</dbReference>
<evidence type="ECO:0000259" key="1">
    <source>
        <dbReference type="Pfam" id="PF20862"/>
    </source>
</evidence>
<dbReference type="RefSeq" id="WP_075832489.1">
    <property type="nucleotide sequence ID" value="NZ_MSTI01000077.1"/>
</dbReference>